<protein>
    <submittedName>
        <fullName evidence="3">Uncharacterized protein</fullName>
    </submittedName>
</protein>
<reference evidence="3" key="2">
    <citation type="submission" date="2020-11" db="EMBL/GenBank/DDBJ databases">
        <authorList>
            <person name="McCartney M.A."/>
            <person name="Auch B."/>
            <person name="Kono T."/>
            <person name="Mallez S."/>
            <person name="Becker A."/>
            <person name="Gohl D.M."/>
            <person name="Silverstein K.A.T."/>
            <person name="Koren S."/>
            <person name="Bechman K.B."/>
            <person name="Herman A."/>
            <person name="Abrahante J.E."/>
            <person name="Garbe J."/>
        </authorList>
    </citation>
    <scope>NUCLEOTIDE SEQUENCE</scope>
    <source>
        <strain evidence="3">Duluth1</strain>
        <tissue evidence="3">Whole animal</tissue>
    </source>
</reference>
<name>A0A9D4GT23_DREPO</name>
<comment type="caution">
    <text evidence="3">The sequence shown here is derived from an EMBL/GenBank/DDBJ whole genome shotgun (WGS) entry which is preliminary data.</text>
</comment>
<keyword evidence="4" id="KW-1185">Reference proteome</keyword>
<feature type="compositionally biased region" description="Low complexity" evidence="1">
    <location>
        <begin position="379"/>
        <end position="396"/>
    </location>
</feature>
<accession>A0A9D4GT23</accession>
<feature type="compositionally biased region" description="Basic and acidic residues" evidence="1">
    <location>
        <begin position="766"/>
        <end position="776"/>
    </location>
</feature>
<feature type="compositionally biased region" description="Polar residues" evidence="1">
    <location>
        <begin position="745"/>
        <end position="765"/>
    </location>
</feature>
<keyword evidence="2" id="KW-1133">Transmembrane helix</keyword>
<evidence type="ECO:0000313" key="4">
    <source>
        <dbReference type="Proteomes" id="UP000828390"/>
    </source>
</evidence>
<dbReference type="AlphaFoldDB" id="A0A9D4GT23"/>
<feature type="transmembrane region" description="Helical" evidence="2">
    <location>
        <begin position="442"/>
        <end position="466"/>
    </location>
</feature>
<feature type="region of interest" description="Disordered" evidence="1">
    <location>
        <begin position="379"/>
        <end position="435"/>
    </location>
</feature>
<evidence type="ECO:0000256" key="1">
    <source>
        <dbReference type="SAM" id="MobiDB-lite"/>
    </source>
</evidence>
<feature type="region of interest" description="Disordered" evidence="1">
    <location>
        <begin position="537"/>
        <end position="564"/>
    </location>
</feature>
<keyword evidence="2" id="KW-0812">Transmembrane</keyword>
<keyword evidence="2" id="KW-0472">Membrane</keyword>
<evidence type="ECO:0000256" key="2">
    <source>
        <dbReference type="SAM" id="Phobius"/>
    </source>
</evidence>
<feature type="region of interest" description="Disordered" evidence="1">
    <location>
        <begin position="658"/>
        <end position="823"/>
    </location>
</feature>
<feature type="compositionally biased region" description="Pro residues" evidence="1">
    <location>
        <begin position="664"/>
        <end position="673"/>
    </location>
</feature>
<feature type="compositionally biased region" description="Low complexity" evidence="1">
    <location>
        <begin position="704"/>
        <end position="720"/>
    </location>
</feature>
<feature type="compositionally biased region" description="Basic and acidic residues" evidence="1">
    <location>
        <begin position="728"/>
        <end position="744"/>
    </location>
</feature>
<gene>
    <name evidence="3" type="ORF">DPMN_122698</name>
</gene>
<dbReference type="CDD" id="cd12087">
    <property type="entry name" value="TM_EGFR-like"/>
    <property type="match status" value="1"/>
</dbReference>
<dbReference type="EMBL" id="JAIWYP010000005">
    <property type="protein sequence ID" value="KAH3820946.1"/>
    <property type="molecule type" value="Genomic_DNA"/>
</dbReference>
<feature type="compositionally biased region" description="Pro residues" evidence="1">
    <location>
        <begin position="401"/>
        <end position="417"/>
    </location>
</feature>
<organism evidence="3 4">
    <name type="scientific">Dreissena polymorpha</name>
    <name type="common">Zebra mussel</name>
    <name type="synonym">Mytilus polymorpha</name>
    <dbReference type="NCBI Taxonomy" id="45954"/>
    <lineage>
        <taxon>Eukaryota</taxon>
        <taxon>Metazoa</taxon>
        <taxon>Spiralia</taxon>
        <taxon>Lophotrochozoa</taxon>
        <taxon>Mollusca</taxon>
        <taxon>Bivalvia</taxon>
        <taxon>Autobranchia</taxon>
        <taxon>Heteroconchia</taxon>
        <taxon>Euheterodonta</taxon>
        <taxon>Imparidentia</taxon>
        <taxon>Neoheterodontei</taxon>
        <taxon>Myida</taxon>
        <taxon>Dreissenoidea</taxon>
        <taxon>Dreissenidae</taxon>
        <taxon>Dreissena</taxon>
    </lineage>
</organism>
<dbReference type="Proteomes" id="UP000828390">
    <property type="component" value="Unassembled WGS sequence"/>
</dbReference>
<proteinExistence type="predicted"/>
<feature type="compositionally biased region" description="Basic and acidic residues" evidence="1">
    <location>
        <begin position="794"/>
        <end position="811"/>
    </location>
</feature>
<reference evidence="3" key="1">
    <citation type="journal article" date="2019" name="bioRxiv">
        <title>The Genome of the Zebra Mussel, Dreissena polymorpha: A Resource for Invasive Species Research.</title>
        <authorList>
            <person name="McCartney M.A."/>
            <person name="Auch B."/>
            <person name="Kono T."/>
            <person name="Mallez S."/>
            <person name="Zhang Y."/>
            <person name="Obille A."/>
            <person name="Becker A."/>
            <person name="Abrahante J.E."/>
            <person name="Garbe J."/>
            <person name="Badalamenti J.P."/>
            <person name="Herman A."/>
            <person name="Mangelson H."/>
            <person name="Liachko I."/>
            <person name="Sullivan S."/>
            <person name="Sone E.D."/>
            <person name="Koren S."/>
            <person name="Silverstein K.A.T."/>
            <person name="Beckman K.B."/>
            <person name="Gohl D.M."/>
        </authorList>
    </citation>
    <scope>NUCLEOTIDE SEQUENCE</scope>
    <source>
        <strain evidence="3">Duluth1</strain>
        <tissue evidence="3">Whole animal</tissue>
    </source>
</reference>
<sequence length="823" mass="88739">MLQTNPRRRVLVKKVKISKTNELLNGTSGMDITAETLIETSTADHIVTDHSLNSTQITETEQVITGIRNANGITTTPSLLDVQQAPQITTVVPEASTNSEAKKRRTVSTTVSPFKNVDHAEIITTTREEVVTTIRSQIDNSNLNVNDVPTGTNQDIGVHTSSESATNATADTTVHPADTAVDNNPGVSVVIQVTSENQGILDKSNQTEIMGQPPDTVHGTETNIDLVNEMGPLDASTNITDPLLRGSLRRLNPPVNFPSRADLMLKDLNRLVDRIRRTCDPDIQGRDRPCCNQAVRCFEDFPKLVGDDLDNSVQGSFAFASACRKLGSELKRDKLCVQNALSSCGGLNRNLIQRRFDTRVNNIYSQYNRYCLPTTTAVTTSEPATTPTSAPVVPTTKTLPPEAPSPIDPPTGGPPFSAPTDGSGGREIAHTHDIDSPGASSAIIAGVVTGGVILALVLIIAVVLWCRHKRNRHASGSSSDSAGVFFQKRPNTSANQQRNNNNKPNLDRQLSDLYAEIDEAMVNPGYKPPVPGSLSLPGYIHPVSDDDSGSSYTPAPTSGRAAITTRGQLSYGPILAANARKTSGVVTPYHTTTIITDADLNRMKRNEMRSSDISLPPRFLSRDLNNGSAERITDLDEESVQDDYELPISANASLKYASLDNEPEPPPSTPAPAVPSAESTPNTQAKHKKMAVKVLPSNPFPHVSASSNSSSGAASGTPASGPVPTPRKRYDMNSDSSKPEKDEQAQTNINHDSMISQSLSTNDRVSQMKDSDKAPISRDSCVSESSAKSSHHYYVLEKEENDRKDDRKDDFDYANSISPAQLV</sequence>
<evidence type="ECO:0000313" key="3">
    <source>
        <dbReference type="EMBL" id="KAH3820946.1"/>
    </source>
</evidence>